<dbReference type="PANTHER" id="PTHR43797">
    <property type="entry name" value="HOMOCYSTEINE/CYSTEINE SYNTHASE"/>
    <property type="match status" value="1"/>
</dbReference>
<dbReference type="EMBL" id="JACRYT010000026">
    <property type="protein sequence ID" value="MBC6681123.1"/>
    <property type="molecule type" value="Genomic_DNA"/>
</dbReference>
<dbReference type="InterPro" id="IPR054542">
    <property type="entry name" value="Cys_met_metab_PP"/>
</dbReference>
<name>A0A923NL40_9FIRM</name>
<evidence type="ECO:0000256" key="5">
    <source>
        <dbReference type="PIRSR" id="PIRSR001434-2"/>
    </source>
</evidence>
<evidence type="ECO:0000256" key="3">
    <source>
        <dbReference type="ARBA" id="ARBA00022679"/>
    </source>
</evidence>
<dbReference type="AlphaFoldDB" id="A0A923NL40"/>
<dbReference type="InterPro" id="IPR015424">
    <property type="entry name" value="PyrdxlP-dep_Trfase"/>
</dbReference>
<dbReference type="PANTHER" id="PTHR43797:SF2">
    <property type="entry name" value="HOMOCYSTEINE_CYSTEINE SYNTHASE"/>
    <property type="match status" value="1"/>
</dbReference>
<gene>
    <name evidence="7" type="ORF">H9L42_14975</name>
</gene>
<evidence type="ECO:0000256" key="6">
    <source>
        <dbReference type="RuleBase" id="RU362118"/>
    </source>
</evidence>
<keyword evidence="3" id="KW-0808">Transferase</keyword>
<dbReference type="RefSeq" id="WP_187304221.1">
    <property type="nucleotide sequence ID" value="NZ_JACRYT010000026.1"/>
</dbReference>
<dbReference type="NCBIfam" id="TIGR01326">
    <property type="entry name" value="OAH_OAS_sulfhy"/>
    <property type="match status" value="1"/>
</dbReference>
<dbReference type="GO" id="GO:0030170">
    <property type="term" value="F:pyridoxal phosphate binding"/>
    <property type="evidence" value="ECO:0007669"/>
    <property type="project" value="InterPro"/>
</dbReference>
<keyword evidence="4 5" id="KW-0663">Pyridoxal phosphate</keyword>
<feature type="modified residue" description="N6-(pyridoxal phosphate)lysine" evidence="5">
    <location>
        <position position="210"/>
    </location>
</feature>
<dbReference type="GO" id="GO:0003961">
    <property type="term" value="F:O-acetylhomoserine aminocarboxypropyltransferase activity"/>
    <property type="evidence" value="ECO:0007669"/>
    <property type="project" value="TreeGrafter"/>
</dbReference>
<dbReference type="CDD" id="cd00614">
    <property type="entry name" value="CGS_like"/>
    <property type="match status" value="1"/>
</dbReference>
<dbReference type="Gene3D" id="3.90.1150.10">
    <property type="entry name" value="Aspartate Aminotransferase, domain 1"/>
    <property type="match status" value="1"/>
</dbReference>
<evidence type="ECO:0000256" key="4">
    <source>
        <dbReference type="ARBA" id="ARBA00022898"/>
    </source>
</evidence>
<comment type="cofactor">
    <cofactor evidence="1 6">
        <name>pyridoxal 5'-phosphate</name>
        <dbReference type="ChEBI" id="CHEBI:597326"/>
    </cofactor>
</comment>
<keyword evidence="8" id="KW-1185">Reference proteome</keyword>
<proteinExistence type="inferred from homology"/>
<comment type="similarity">
    <text evidence="2 6">Belongs to the trans-sulfuration enzymes family.</text>
</comment>
<dbReference type="Proteomes" id="UP000602647">
    <property type="component" value="Unassembled WGS sequence"/>
</dbReference>
<reference evidence="7" key="1">
    <citation type="submission" date="2020-08" db="EMBL/GenBank/DDBJ databases">
        <title>Genome public.</title>
        <authorList>
            <person name="Liu C."/>
            <person name="Sun Q."/>
        </authorList>
    </citation>
    <scope>NUCLEOTIDE SEQUENCE</scope>
    <source>
        <strain evidence="7">BX12</strain>
    </source>
</reference>
<evidence type="ECO:0000313" key="7">
    <source>
        <dbReference type="EMBL" id="MBC6681123.1"/>
    </source>
</evidence>
<comment type="caution">
    <text evidence="7">The sequence shown here is derived from an EMBL/GenBank/DDBJ whole genome shotgun (WGS) entry which is preliminary data.</text>
</comment>
<evidence type="ECO:0000313" key="8">
    <source>
        <dbReference type="Proteomes" id="UP000602647"/>
    </source>
</evidence>
<dbReference type="InterPro" id="IPR000277">
    <property type="entry name" value="Cys/Met-Metab_PyrdxlP-dep_enz"/>
</dbReference>
<dbReference type="GO" id="GO:0019346">
    <property type="term" value="P:transsulfuration"/>
    <property type="evidence" value="ECO:0007669"/>
    <property type="project" value="InterPro"/>
</dbReference>
<dbReference type="FunFam" id="3.40.640.10:FF:000035">
    <property type="entry name" value="O-succinylhomoserine sulfhydrylase"/>
    <property type="match status" value="1"/>
</dbReference>
<dbReference type="Gene3D" id="3.40.640.10">
    <property type="entry name" value="Type I PLP-dependent aspartate aminotransferase-like (Major domain)"/>
    <property type="match status" value="1"/>
</dbReference>
<dbReference type="SUPFAM" id="SSF53383">
    <property type="entry name" value="PLP-dependent transferases"/>
    <property type="match status" value="1"/>
</dbReference>
<dbReference type="Pfam" id="PF01053">
    <property type="entry name" value="Cys_Met_Meta_PP"/>
    <property type="match status" value="1"/>
</dbReference>
<dbReference type="InterPro" id="IPR015422">
    <property type="entry name" value="PyrdxlP-dep_Trfase_small"/>
</dbReference>
<dbReference type="InterPro" id="IPR006235">
    <property type="entry name" value="OAc-hSer/O-AcSer_sulfhydrylase"/>
</dbReference>
<organism evidence="7 8">
    <name type="scientific">Zhenpiania hominis</name>
    <dbReference type="NCBI Taxonomy" id="2763644"/>
    <lineage>
        <taxon>Bacteria</taxon>
        <taxon>Bacillati</taxon>
        <taxon>Bacillota</taxon>
        <taxon>Clostridia</taxon>
        <taxon>Peptostreptococcales</taxon>
        <taxon>Anaerovoracaceae</taxon>
        <taxon>Zhenpiania</taxon>
    </lineage>
</organism>
<protein>
    <submittedName>
        <fullName evidence="7">O-acetylhomoserine aminocarboxypropyltransferase/cysteine synthase</fullName>
    </submittedName>
</protein>
<dbReference type="InterPro" id="IPR015421">
    <property type="entry name" value="PyrdxlP-dep_Trfase_major"/>
</dbReference>
<dbReference type="GO" id="GO:0005737">
    <property type="term" value="C:cytoplasm"/>
    <property type="evidence" value="ECO:0007669"/>
    <property type="project" value="TreeGrafter"/>
</dbReference>
<dbReference type="PIRSF" id="PIRSF001434">
    <property type="entry name" value="CGS"/>
    <property type="match status" value="1"/>
</dbReference>
<dbReference type="GO" id="GO:0004124">
    <property type="term" value="F:cysteine synthase activity"/>
    <property type="evidence" value="ECO:0007669"/>
    <property type="project" value="TreeGrafter"/>
</dbReference>
<dbReference type="PROSITE" id="PS00868">
    <property type="entry name" value="CYS_MET_METAB_PP"/>
    <property type="match status" value="1"/>
</dbReference>
<sequence length="431" mass="46976">MKKETYRFETLQVHAGQEQPDPATGARAVPVYQTTSYVFRDSAQAAARFALEEEGNIYGRLTNPTQEVFEKRIAALEGGIAAVATASGAAALTCVFQNLAKAGDHIVASRSIYGGTYNLLEHTLREFGISTTFVDPAENGAVEAAIRDNTKAVFIETIGNPRAVLTDIEKTAAVAHKYKIPLIADNTFATPFLLRPFEHGADIVVHSATKFIGGHGTALGGVIIDSGNFDWEDGGKFPQLTEPTDCYHGVSFTKAAGAAAFTARIRAVLLRDTGASLAPLHAFLFLQGLETLSLRLERHVENTLRIVDFLRSHPLVSSVSHPSLSDHPQHDLYRRYFPKGGASIFTFEIKGGRKEAHKFIDSLRIFSLLANVADVKSLVIHPASTTHAQLNEQEMRQQGITEATIRLSVGTEHIDDLIADLSQAFKEVERL</sequence>
<dbReference type="GO" id="GO:0071269">
    <property type="term" value="P:L-homocysteine biosynthetic process"/>
    <property type="evidence" value="ECO:0007669"/>
    <property type="project" value="TreeGrafter"/>
</dbReference>
<evidence type="ECO:0000256" key="2">
    <source>
        <dbReference type="ARBA" id="ARBA00009077"/>
    </source>
</evidence>
<dbReference type="GO" id="GO:0006535">
    <property type="term" value="P:cysteine biosynthetic process from serine"/>
    <property type="evidence" value="ECO:0007669"/>
    <property type="project" value="TreeGrafter"/>
</dbReference>
<accession>A0A923NL40</accession>
<evidence type="ECO:0000256" key="1">
    <source>
        <dbReference type="ARBA" id="ARBA00001933"/>
    </source>
</evidence>